<dbReference type="Proteomes" id="UP001147747">
    <property type="component" value="Unassembled WGS sequence"/>
</dbReference>
<accession>A0A9W9VZU1</accession>
<evidence type="ECO:0000256" key="3">
    <source>
        <dbReference type="ARBA" id="ARBA00022692"/>
    </source>
</evidence>
<feature type="chain" id="PRO_5040800052" description="Major facilitator superfamily (MFS) profile domain-containing protein" evidence="7">
    <location>
        <begin position="30"/>
        <end position="523"/>
    </location>
</feature>
<protein>
    <recommendedName>
        <fullName evidence="8">Major facilitator superfamily (MFS) profile domain-containing protein</fullName>
    </recommendedName>
</protein>
<dbReference type="EMBL" id="JAPZBU010000008">
    <property type="protein sequence ID" value="KAJ5392428.1"/>
    <property type="molecule type" value="Genomic_DNA"/>
</dbReference>
<dbReference type="GO" id="GO:0016020">
    <property type="term" value="C:membrane"/>
    <property type="evidence" value="ECO:0007669"/>
    <property type="project" value="UniProtKB-SubCell"/>
</dbReference>
<dbReference type="PROSITE" id="PS50850">
    <property type="entry name" value="MFS"/>
    <property type="match status" value="1"/>
</dbReference>
<dbReference type="AlphaFoldDB" id="A0A9W9VZU1"/>
<evidence type="ECO:0000256" key="6">
    <source>
        <dbReference type="SAM" id="Phobius"/>
    </source>
</evidence>
<comment type="subcellular location">
    <subcellularLocation>
        <location evidence="1">Membrane</location>
        <topology evidence="1">Multi-pass membrane protein</topology>
    </subcellularLocation>
</comment>
<dbReference type="InterPro" id="IPR020846">
    <property type="entry name" value="MFS_dom"/>
</dbReference>
<comment type="similarity">
    <text evidence="2">Belongs to the major facilitator superfamily. Sugar transporter (TC 2.A.1.1) family.</text>
</comment>
<feature type="signal peptide" evidence="7">
    <location>
        <begin position="1"/>
        <end position="29"/>
    </location>
</feature>
<evidence type="ECO:0000259" key="8">
    <source>
        <dbReference type="PROSITE" id="PS50850"/>
    </source>
</evidence>
<dbReference type="PANTHER" id="PTHR48022:SF10">
    <property type="entry name" value="MAJOR FACILITATOR SUPERFAMILY (MFS) PROFILE DOMAIN-CONTAINING PROTEIN"/>
    <property type="match status" value="1"/>
</dbReference>
<evidence type="ECO:0000313" key="10">
    <source>
        <dbReference type="Proteomes" id="UP001147747"/>
    </source>
</evidence>
<keyword evidence="3 6" id="KW-0812">Transmembrane</keyword>
<feature type="transmembrane region" description="Helical" evidence="6">
    <location>
        <begin position="94"/>
        <end position="113"/>
    </location>
</feature>
<evidence type="ECO:0000256" key="1">
    <source>
        <dbReference type="ARBA" id="ARBA00004141"/>
    </source>
</evidence>
<dbReference type="GeneID" id="81371535"/>
<keyword evidence="10" id="KW-1185">Reference proteome</keyword>
<dbReference type="RefSeq" id="XP_056488106.1">
    <property type="nucleotide sequence ID" value="XM_056632555.1"/>
</dbReference>
<evidence type="ECO:0000256" key="7">
    <source>
        <dbReference type="SAM" id="SignalP"/>
    </source>
</evidence>
<evidence type="ECO:0000256" key="2">
    <source>
        <dbReference type="ARBA" id="ARBA00010992"/>
    </source>
</evidence>
<dbReference type="Gene3D" id="1.20.1250.20">
    <property type="entry name" value="MFS general substrate transporter like domains"/>
    <property type="match status" value="1"/>
</dbReference>
<dbReference type="Pfam" id="PF00083">
    <property type="entry name" value="Sugar_tr"/>
    <property type="match status" value="2"/>
</dbReference>
<keyword evidence="4 6" id="KW-1133">Transmembrane helix</keyword>
<feature type="transmembrane region" description="Helical" evidence="6">
    <location>
        <begin position="152"/>
        <end position="172"/>
    </location>
</feature>
<name>A0A9W9VZU1_9EURO</name>
<comment type="caution">
    <text evidence="9">The sequence shown here is derived from an EMBL/GenBank/DDBJ whole genome shotgun (WGS) entry which is preliminary data.</text>
</comment>
<gene>
    <name evidence="9" type="ORF">N7509_007918</name>
</gene>
<dbReference type="InterPro" id="IPR036259">
    <property type="entry name" value="MFS_trans_sf"/>
</dbReference>
<feature type="transmembrane region" description="Helical" evidence="6">
    <location>
        <begin position="352"/>
        <end position="371"/>
    </location>
</feature>
<proteinExistence type="inferred from homology"/>
<evidence type="ECO:0000256" key="5">
    <source>
        <dbReference type="ARBA" id="ARBA00023136"/>
    </source>
</evidence>
<reference evidence="9" key="1">
    <citation type="submission" date="2022-12" db="EMBL/GenBank/DDBJ databases">
        <authorList>
            <person name="Petersen C."/>
        </authorList>
    </citation>
    <scope>NUCLEOTIDE SEQUENCE</scope>
    <source>
        <strain evidence="9">IBT 29677</strain>
    </source>
</reference>
<feature type="transmembrane region" description="Helical" evidence="6">
    <location>
        <begin position="323"/>
        <end position="343"/>
    </location>
</feature>
<feature type="domain" description="Major facilitator superfamily (MFS) profile" evidence="8">
    <location>
        <begin position="17"/>
        <end position="476"/>
    </location>
</feature>
<dbReference type="InterPro" id="IPR050360">
    <property type="entry name" value="MFS_Sugar_Transporters"/>
</dbReference>
<dbReference type="SUPFAM" id="SSF103473">
    <property type="entry name" value="MFS general substrate transporter"/>
    <property type="match status" value="1"/>
</dbReference>
<dbReference type="InterPro" id="IPR005828">
    <property type="entry name" value="MFS_sugar_transport-like"/>
</dbReference>
<feature type="transmembrane region" description="Helical" evidence="6">
    <location>
        <begin position="184"/>
        <end position="205"/>
    </location>
</feature>
<sequence length="523" mass="57252">MSNWAITKYFNRTLALSCTLVAISQLNYGFDNQAFATTQSMTAFTKQFGEYNPQTGAYAIPAYYLSLLNSLNYIGFALGLLIGSLISRRYGRRVCIFSMSCYALVTATITVTSQSKGQILAARILNYVYVGMELSVVPVYQSEIVPAPVRGFVVGTYQLAIGLGGIIINSICRGTSTLEGNKSWRIPFGLFYVIPCVILSLIWLIPEVSSPRNYYKRAILIAIPKSPRWLLLQNRPDEAEQSLKRLRHGTMTREAIADELASLKIGLAIEPEKGHFKELFDKTNLKRTLIVIAISFFQQATGQAFSSQYGAIFVKSLGTVNPYNFAIITSCITTAACLISNLLSDKVGRRKLFIAGAGIQAVALFTMGGLGTASPVTFSESTAIAAMMAIFGAGFGLGWGPLTYVVITELPALSLRDHSQRISSLTNIAVNFAVTFSIPYLLDDGYAGLHSKVGFIFGSIAVCACVFTYLCVPDCQGKSLEEVDRLFHEGVPVRKFRDYQTAALDEAQEAEKGKEMRSQSRDV</sequence>
<dbReference type="PANTHER" id="PTHR48022">
    <property type="entry name" value="PLASTIDIC GLUCOSE TRANSPORTER 4"/>
    <property type="match status" value="1"/>
</dbReference>
<feature type="transmembrane region" description="Helical" evidence="6">
    <location>
        <begin position="422"/>
        <end position="442"/>
    </location>
</feature>
<feature type="transmembrane region" description="Helical" evidence="6">
    <location>
        <begin position="383"/>
        <end position="410"/>
    </location>
</feature>
<keyword evidence="5 6" id="KW-0472">Membrane</keyword>
<reference evidence="9" key="2">
    <citation type="journal article" date="2023" name="IMA Fungus">
        <title>Comparative genomic study of the Penicillium genus elucidates a diverse pangenome and 15 lateral gene transfer events.</title>
        <authorList>
            <person name="Petersen C."/>
            <person name="Sorensen T."/>
            <person name="Nielsen M.R."/>
            <person name="Sondergaard T.E."/>
            <person name="Sorensen J.L."/>
            <person name="Fitzpatrick D.A."/>
            <person name="Frisvad J.C."/>
            <person name="Nielsen K.L."/>
        </authorList>
    </citation>
    <scope>NUCLEOTIDE SEQUENCE</scope>
    <source>
        <strain evidence="9">IBT 29677</strain>
    </source>
</reference>
<keyword evidence="7" id="KW-0732">Signal</keyword>
<dbReference type="GO" id="GO:0005351">
    <property type="term" value="F:carbohydrate:proton symporter activity"/>
    <property type="evidence" value="ECO:0007669"/>
    <property type="project" value="TreeGrafter"/>
</dbReference>
<feature type="transmembrane region" description="Helical" evidence="6">
    <location>
        <begin position="454"/>
        <end position="472"/>
    </location>
</feature>
<feature type="transmembrane region" description="Helical" evidence="6">
    <location>
        <begin position="60"/>
        <end position="82"/>
    </location>
</feature>
<evidence type="ECO:0000256" key="4">
    <source>
        <dbReference type="ARBA" id="ARBA00022989"/>
    </source>
</evidence>
<organism evidence="9 10">
    <name type="scientific">Penicillium cosmopolitanum</name>
    <dbReference type="NCBI Taxonomy" id="1131564"/>
    <lineage>
        <taxon>Eukaryota</taxon>
        <taxon>Fungi</taxon>
        <taxon>Dikarya</taxon>
        <taxon>Ascomycota</taxon>
        <taxon>Pezizomycotina</taxon>
        <taxon>Eurotiomycetes</taxon>
        <taxon>Eurotiomycetidae</taxon>
        <taxon>Eurotiales</taxon>
        <taxon>Aspergillaceae</taxon>
        <taxon>Penicillium</taxon>
    </lineage>
</organism>
<evidence type="ECO:0000313" key="9">
    <source>
        <dbReference type="EMBL" id="KAJ5392428.1"/>
    </source>
</evidence>
<dbReference type="OrthoDB" id="6612291at2759"/>